<dbReference type="Proteomes" id="UP001175228">
    <property type="component" value="Unassembled WGS sequence"/>
</dbReference>
<feature type="region of interest" description="Disordered" evidence="1">
    <location>
        <begin position="121"/>
        <end position="163"/>
    </location>
</feature>
<name>A0AA39QFZ8_9AGAR</name>
<dbReference type="AlphaFoldDB" id="A0AA39QFZ8"/>
<evidence type="ECO:0000256" key="1">
    <source>
        <dbReference type="SAM" id="MobiDB-lite"/>
    </source>
</evidence>
<gene>
    <name evidence="2" type="ORF">EDD18DRAFT_1143591</name>
</gene>
<feature type="compositionally biased region" description="Basic and acidic residues" evidence="1">
    <location>
        <begin position="126"/>
        <end position="138"/>
    </location>
</feature>
<protein>
    <submittedName>
        <fullName evidence="2">Uncharacterized protein</fullName>
    </submittedName>
</protein>
<proteinExistence type="predicted"/>
<evidence type="ECO:0000313" key="3">
    <source>
        <dbReference type="Proteomes" id="UP001175228"/>
    </source>
</evidence>
<accession>A0AA39QFZ8</accession>
<dbReference type="EMBL" id="JAUEPU010000006">
    <property type="protein sequence ID" value="KAK0501624.1"/>
    <property type="molecule type" value="Genomic_DNA"/>
</dbReference>
<sequence>MSLKALSPHLFLKAIPELQHLPRSLHQFILPSVRRVFLDTSPQVEDLKRRLKVAEDRLEEQSASHALTMVRLTQRLELEATKKRLAVCLEMIRYNTRKCKSLRDDLNKSCSSPLLSGTVSVKRKRSDSSGDLRDENRKPSVLSSSLPPLMRRQRLTPRVPPKRPVLCQSAELPTLIAQQWELFQQNLQILREPFPTFAQFLSD</sequence>
<feature type="compositionally biased region" description="Low complexity" evidence="1">
    <location>
        <begin position="139"/>
        <end position="150"/>
    </location>
</feature>
<reference evidence="2" key="1">
    <citation type="submission" date="2023-06" db="EMBL/GenBank/DDBJ databases">
        <authorList>
            <consortium name="Lawrence Berkeley National Laboratory"/>
            <person name="Ahrendt S."/>
            <person name="Sahu N."/>
            <person name="Indic B."/>
            <person name="Wong-Bajracharya J."/>
            <person name="Merenyi Z."/>
            <person name="Ke H.-M."/>
            <person name="Monk M."/>
            <person name="Kocsube S."/>
            <person name="Drula E."/>
            <person name="Lipzen A."/>
            <person name="Balint B."/>
            <person name="Henrissat B."/>
            <person name="Andreopoulos B."/>
            <person name="Martin F.M."/>
            <person name="Harder C.B."/>
            <person name="Rigling D."/>
            <person name="Ford K.L."/>
            <person name="Foster G.D."/>
            <person name="Pangilinan J."/>
            <person name="Papanicolaou A."/>
            <person name="Barry K."/>
            <person name="LaButti K."/>
            <person name="Viragh M."/>
            <person name="Koriabine M."/>
            <person name="Yan M."/>
            <person name="Riley R."/>
            <person name="Champramary S."/>
            <person name="Plett K.L."/>
            <person name="Tsai I.J."/>
            <person name="Slot J."/>
            <person name="Sipos G."/>
            <person name="Plett J."/>
            <person name="Nagy L.G."/>
            <person name="Grigoriev I.V."/>
        </authorList>
    </citation>
    <scope>NUCLEOTIDE SEQUENCE</scope>
    <source>
        <strain evidence="2">HWK02</strain>
    </source>
</reference>
<evidence type="ECO:0000313" key="2">
    <source>
        <dbReference type="EMBL" id="KAK0501624.1"/>
    </source>
</evidence>
<organism evidence="2 3">
    <name type="scientific">Armillaria luteobubalina</name>
    <dbReference type="NCBI Taxonomy" id="153913"/>
    <lineage>
        <taxon>Eukaryota</taxon>
        <taxon>Fungi</taxon>
        <taxon>Dikarya</taxon>
        <taxon>Basidiomycota</taxon>
        <taxon>Agaricomycotina</taxon>
        <taxon>Agaricomycetes</taxon>
        <taxon>Agaricomycetidae</taxon>
        <taxon>Agaricales</taxon>
        <taxon>Marasmiineae</taxon>
        <taxon>Physalacriaceae</taxon>
        <taxon>Armillaria</taxon>
    </lineage>
</organism>
<keyword evidence="3" id="KW-1185">Reference proteome</keyword>
<comment type="caution">
    <text evidence="2">The sequence shown here is derived from an EMBL/GenBank/DDBJ whole genome shotgun (WGS) entry which is preliminary data.</text>
</comment>